<dbReference type="AlphaFoldDB" id="A0A839SX26"/>
<accession>A0A839SX26</accession>
<dbReference type="Pfam" id="PF00155">
    <property type="entry name" value="Aminotran_1_2"/>
    <property type="match status" value="1"/>
</dbReference>
<dbReference type="InterPro" id="IPR015424">
    <property type="entry name" value="PyrdxlP-dep_Trfase"/>
</dbReference>
<reference evidence="10 11" key="1">
    <citation type="submission" date="2020-08" db="EMBL/GenBank/DDBJ databases">
        <title>Genomic Encyclopedia of Type Strains, Phase III (KMG-III): the genomes of soil and plant-associated and newly described type strains.</title>
        <authorList>
            <person name="Whitman W."/>
        </authorList>
    </citation>
    <scope>NUCLEOTIDE SEQUENCE [LARGE SCALE GENOMIC DNA]</scope>
    <source>
        <strain evidence="10 11">CECT 8803</strain>
    </source>
</reference>
<dbReference type="FunFam" id="3.40.640.10:FF:000033">
    <property type="entry name" value="Aspartate aminotransferase"/>
    <property type="match status" value="1"/>
</dbReference>
<dbReference type="SUPFAM" id="SSF53383">
    <property type="entry name" value="PLP-dependent transferases"/>
    <property type="match status" value="1"/>
</dbReference>
<dbReference type="InterPro" id="IPR004839">
    <property type="entry name" value="Aminotransferase_I/II_large"/>
</dbReference>
<organism evidence="10 11">
    <name type="scientific">Limibacillus halophilus</name>
    <dbReference type="NCBI Taxonomy" id="1579333"/>
    <lineage>
        <taxon>Bacteria</taxon>
        <taxon>Pseudomonadati</taxon>
        <taxon>Pseudomonadota</taxon>
        <taxon>Alphaproteobacteria</taxon>
        <taxon>Rhodospirillales</taxon>
        <taxon>Rhodovibrionaceae</taxon>
        <taxon>Limibacillus</taxon>
    </lineage>
</organism>
<dbReference type="InterPro" id="IPR015422">
    <property type="entry name" value="PyrdxlP-dep_Trfase_small"/>
</dbReference>
<comment type="catalytic activity">
    <reaction evidence="8">
        <text>L-aspartate + 2-oxoglutarate = oxaloacetate + L-glutamate</text>
        <dbReference type="Rhea" id="RHEA:21824"/>
        <dbReference type="ChEBI" id="CHEBI:16452"/>
        <dbReference type="ChEBI" id="CHEBI:16810"/>
        <dbReference type="ChEBI" id="CHEBI:29985"/>
        <dbReference type="ChEBI" id="CHEBI:29991"/>
        <dbReference type="EC" id="2.6.1.1"/>
    </reaction>
</comment>
<evidence type="ECO:0000256" key="4">
    <source>
        <dbReference type="ARBA" id="ARBA00012753"/>
    </source>
</evidence>
<evidence type="ECO:0000259" key="9">
    <source>
        <dbReference type="Pfam" id="PF00155"/>
    </source>
</evidence>
<dbReference type="InterPro" id="IPR050596">
    <property type="entry name" value="AspAT/PAT-like"/>
</dbReference>
<dbReference type="PANTHER" id="PTHR46383">
    <property type="entry name" value="ASPARTATE AMINOTRANSFERASE"/>
    <property type="match status" value="1"/>
</dbReference>
<comment type="subunit">
    <text evidence="3">Homodimer.</text>
</comment>
<protein>
    <recommendedName>
        <fullName evidence="4">aspartate transaminase</fullName>
        <ecNumber evidence="4">2.6.1.1</ecNumber>
    </recommendedName>
</protein>
<evidence type="ECO:0000313" key="10">
    <source>
        <dbReference type="EMBL" id="MBB3066858.1"/>
    </source>
</evidence>
<dbReference type="NCBIfam" id="NF004769">
    <property type="entry name" value="PRK06107.1"/>
    <property type="match status" value="1"/>
</dbReference>
<gene>
    <name evidence="10" type="ORF">FHR98_003169</name>
</gene>
<evidence type="ECO:0000256" key="8">
    <source>
        <dbReference type="ARBA" id="ARBA00049185"/>
    </source>
</evidence>
<comment type="caution">
    <text evidence="10">The sequence shown here is derived from an EMBL/GenBank/DDBJ whole genome shotgun (WGS) entry which is preliminary data.</text>
</comment>
<keyword evidence="5 10" id="KW-0032">Aminotransferase</keyword>
<evidence type="ECO:0000256" key="5">
    <source>
        <dbReference type="ARBA" id="ARBA00022576"/>
    </source>
</evidence>
<dbReference type="EC" id="2.6.1.1" evidence="4"/>
<dbReference type="InterPro" id="IPR015421">
    <property type="entry name" value="PyrdxlP-dep_Trfase_major"/>
</dbReference>
<sequence>MPFLASRLSRIKPSPTIAVSNKARELKAAGKDVIGLGAGEPDFDTPENIRQAAIAAINGGDTRYTAVDGTPALKDAISAKFKRENGLEYSPEEITVGTGGKQVLYNALMATLDEGDEVLIPAPYWVSYPDMALLAGGEPVAIPCTEKQGFKLQPDDLEKAITKKSKWLILNSPSNPTGAAYNFDEMKALTDVLKRHPQVWVMTDDMYEHLVYDNFVFCTPAQVEPELRDRTLTVNGVSKAYCMTGWRIGYAGGPKDLITAMRKIQSQSTSNPSSVSQAAAVEALNGPQDFIPAHNKVFKERRDMVVKMLNDCPGLRCPMPEGAFYVYPSCAGLIGKKTPQGKTIESDGDFVTYLLESEGVAVVQGEAFGLSPFFRISYATSTEALRDACLRIKRACEALAK</sequence>
<dbReference type="GO" id="GO:0030170">
    <property type="term" value="F:pyridoxal phosphate binding"/>
    <property type="evidence" value="ECO:0007669"/>
    <property type="project" value="InterPro"/>
</dbReference>
<evidence type="ECO:0000256" key="7">
    <source>
        <dbReference type="ARBA" id="ARBA00022898"/>
    </source>
</evidence>
<comment type="similarity">
    <text evidence="2">Belongs to the class-I pyridoxal-phosphate-dependent aminotransferase family.</text>
</comment>
<evidence type="ECO:0000256" key="1">
    <source>
        <dbReference type="ARBA" id="ARBA00001933"/>
    </source>
</evidence>
<keyword evidence="11" id="KW-1185">Reference proteome</keyword>
<dbReference type="Gene3D" id="3.90.1150.10">
    <property type="entry name" value="Aspartate Aminotransferase, domain 1"/>
    <property type="match status" value="1"/>
</dbReference>
<dbReference type="EMBL" id="JACHXA010000011">
    <property type="protein sequence ID" value="MBB3066858.1"/>
    <property type="molecule type" value="Genomic_DNA"/>
</dbReference>
<evidence type="ECO:0000256" key="2">
    <source>
        <dbReference type="ARBA" id="ARBA00007441"/>
    </source>
</evidence>
<name>A0A839SX26_9PROT</name>
<dbReference type="CDD" id="cd00609">
    <property type="entry name" value="AAT_like"/>
    <property type="match status" value="1"/>
</dbReference>
<proteinExistence type="inferred from homology"/>
<dbReference type="Proteomes" id="UP000581135">
    <property type="component" value="Unassembled WGS sequence"/>
</dbReference>
<keyword evidence="6 10" id="KW-0808">Transferase</keyword>
<evidence type="ECO:0000313" key="11">
    <source>
        <dbReference type="Proteomes" id="UP000581135"/>
    </source>
</evidence>
<feature type="domain" description="Aminotransferase class I/classII large" evidence="9">
    <location>
        <begin position="31"/>
        <end position="391"/>
    </location>
</feature>
<dbReference type="GO" id="GO:0004069">
    <property type="term" value="F:L-aspartate:2-oxoglutarate aminotransferase activity"/>
    <property type="evidence" value="ECO:0007669"/>
    <property type="project" value="UniProtKB-EC"/>
</dbReference>
<evidence type="ECO:0000256" key="6">
    <source>
        <dbReference type="ARBA" id="ARBA00022679"/>
    </source>
</evidence>
<dbReference type="GO" id="GO:0006520">
    <property type="term" value="P:amino acid metabolic process"/>
    <property type="evidence" value="ECO:0007669"/>
    <property type="project" value="InterPro"/>
</dbReference>
<dbReference type="RefSeq" id="WP_183417687.1">
    <property type="nucleotide sequence ID" value="NZ_JACHXA010000011.1"/>
</dbReference>
<dbReference type="PANTHER" id="PTHR46383:SF1">
    <property type="entry name" value="ASPARTATE AMINOTRANSFERASE"/>
    <property type="match status" value="1"/>
</dbReference>
<keyword evidence="7" id="KW-0663">Pyridoxal phosphate</keyword>
<evidence type="ECO:0000256" key="3">
    <source>
        <dbReference type="ARBA" id="ARBA00011738"/>
    </source>
</evidence>
<comment type="cofactor">
    <cofactor evidence="1">
        <name>pyridoxal 5'-phosphate</name>
        <dbReference type="ChEBI" id="CHEBI:597326"/>
    </cofactor>
</comment>
<dbReference type="Gene3D" id="3.40.640.10">
    <property type="entry name" value="Type I PLP-dependent aspartate aminotransferase-like (Major domain)"/>
    <property type="match status" value="1"/>
</dbReference>